<protein>
    <recommendedName>
        <fullName evidence="6">DUF2383 domain-containing protein</fullName>
    </recommendedName>
</protein>
<proteinExistence type="predicted"/>
<name>A0A0M6WCP3_9FIRM</name>
<dbReference type="AlphaFoldDB" id="A0A0M6WCP3"/>
<sequence>MTEPDTIKLLRECDAGIKMGTASIGEVLEKTTNEKLKKLLEICKEGHEKLKEEIQNKLEQCHDTGKDPNPMAQGMSWMKTNVKLAMDESDATIADLITDGCNMGVKSLSRYLNQYQAADEETKDIAKKLIKQEEELSIHMRSFL</sequence>
<evidence type="ECO:0008006" key="6">
    <source>
        <dbReference type="Google" id="ProtNLM"/>
    </source>
</evidence>
<reference evidence="2" key="1">
    <citation type="submission" date="2015-05" db="EMBL/GenBank/DDBJ databases">
        <authorList>
            <person name="Wang D.B."/>
            <person name="Wang M."/>
        </authorList>
    </citation>
    <scope>NUCLEOTIDE SEQUENCE [LARGE SCALE GENOMIC DNA]</scope>
    <source>
        <strain evidence="2">M72</strain>
    </source>
</reference>
<dbReference type="EMBL" id="CYXV01000005">
    <property type="protein sequence ID" value="CUM92370.1"/>
    <property type="molecule type" value="Genomic_DNA"/>
</dbReference>
<dbReference type="RefSeq" id="WP_022045614.1">
    <property type="nucleotide sequence ID" value="NZ_CP173697.1"/>
</dbReference>
<dbReference type="Gene3D" id="1.20.1260.10">
    <property type="match status" value="1"/>
</dbReference>
<keyword evidence="1" id="KW-0175">Coiled coil</keyword>
<evidence type="ECO:0000313" key="4">
    <source>
        <dbReference type="Proteomes" id="UP000049979"/>
    </source>
</evidence>
<organism evidence="2 4">
    <name type="scientific">Roseburia faecis</name>
    <dbReference type="NCBI Taxonomy" id="301302"/>
    <lineage>
        <taxon>Bacteria</taxon>
        <taxon>Bacillati</taxon>
        <taxon>Bacillota</taxon>
        <taxon>Clostridia</taxon>
        <taxon>Lachnospirales</taxon>
        <taxon>Lachnospiraceae</taxon>
        <taxon>Roseburia</taxon>
    </lineage>
</organism>
<dbReference type="InterPro" id="IPR012347">
    <property type="entry name" value="Ferritin-like"/>
</dbReference>
<keyword evidence="4" id="KW-1185">Reference proteome</keyword>
<accession>A0A0M6WCP3</accession>
<evidence type="ECO:0000256" key="1">
    <source>
        <dbReference type="SAM" id="Coils"/>
    </source>
</evidence>
<evidence type="ECO:0000313" key="3">
    <source>
        <dbReference type="EMBL" id="CUM92370.1"/>
    </source>
</evidence>
<dbReference type="EMBL" id="CVRR01000005">
    <property type="protein sequence ID" value="CRL33740.1"/>
    <property type="molecule type" value="Genomic_DNA"/>
</dbReference>
<evidence type="ECO:0000313" key="2">
    <source>
        <dbReference type="EMBL" id="CRL33740.1"/>
    </source>
</evidence>
<dbReference type="Proteomes" id="UP000049979">
    <property type="component" value="Unassembled WGS sequence"/>
</dbReference>
<dbReference type="OrthoDB" id="1651292at2"/>
<gene>
    <name evidence="3" type="ORF">ERS852420_01570</name>
    <name evidence="2" type="ORF">M72_02951</name>
</gene>
<dbReference type="GeneID" id="99748118"/>
<evidence type="ECO:0000313" key="5">
    <source>
        <dbReference type="Proteomes" id="UP000095495"/>
    </source>
</evidence>
<reference evidence="4" key="2">
    <citation type="submission" date="2015-05" db="EMBL/GenBank/DDBJ databases">
        <authorList>
            <consortium name="Pathogen Informatics"/>
        </authorList>
    </citation>
    <scope>NUCLEOTIDE SEQUENCE [LARGE SCALE GENOMIC DNA]</scope>
    <source>
        <strain evidence="3 5">2789STDY5608863</strain>
        <strain evidence="4">M72</strain>
    </source>
</reference>
<feature type="coiled-coil region" evidence="1">
    <location>
        <begin position="33"/>
        <end position="64"/>
    </location>
</feature>
<dbReference type="STRING" id="301302.ERS852420_01570"/>
<dbReference type="Proteomes" id="UP000095495">
    <property type="component" value="Unassembled WGS sequence"/>
</dbReference>